<feature type="compositionally biased region" description="Polar residues" evidence="1">
    <location>
        <begin position="17"/>
        <end position="30"/>
    </location>
</feature>
<evidence type="ECO:0000256" key="1">
    <source>
        <dbReference type="SAM" id="MobiDB-lite"/>
    </source>
</evidence>
<feature type="region of interest" description="Disordered" evidence="1">
    <location>
        <begin position="343"/>
        <end position="414"/>
    </location>
</feature>
<feature type="compositionally biased region" description="Basic residues" evidence="1">
    <location>
        <begin position="604"/>
        <end position="616"/>
    </location>
</feature>
<reference evidence="2 3" key="1">
    <citation type="journal article" date="2020" name="Genomics">
        <title>Complete, high-quality genomes from long-read metagenomic sequencing of two wolf lichen thalli reveals enigmatic genome architecture.</title>
        <authorList>
            <person name="McKenzie S.K."/>
            <person name="Walston R.F."/>
            <person name="Allen J.L."/>
        </authorList>
    </citation>
    <scope>NUCLEOTIDE SEQUENCE [LARGE SCALE GENOMIC DNA]</scope>
    <source>
        <strain evidence="2">WasteWater1</strain>
    </source>
</reference>
<feature type="compositionally biased region" description="Low complexity" evidence="1">
    <location>
        <begin position="430"/>
        <end position="442"/>
    </location>
</feature>
<dbReference type="AlphaFoldDB" id="A0A8H6FKH8"/>
<protein>
    <submittedName>
        <fullName evidence="2">Uncharacterized protein</fullName>
    </submittedName>
</protein>
<feature type="compositionally biased region" description="Polar residues" evidence="1">
    <location>
        <begin position="405"/>
        <end position="414"/>
    </location>
</feature>
<dbReference type="EMBL" id="JACCJB010000002">
    <property type="protein sequence ID" value="KAF6230195.1"/>
    <property type="molecule type" value="Genomic_DNA"/>
</dbReference>
<feature type="compositionally biased region" description="Polar residues" evidence="1">
    <location>
        <begin position="677"/>
        <end position="687"/>
    </location>
</feature>
<comment type="caution">
    <text evidence="2">The sequence shown here is derived from an EMBL/GenBank/DDBJ whole genome shotgun (WGS) entry which is preliminary data.</text>
</comment>
<feature type="region of interest" description="Disordered" evidence="1">
    <location>
        <begin position="429"/>
        <end position="696"/>
    </location>
</feature>
<gene>
    <name evidence="2" type="ORF">HO133_004534</name>
</gene>
<feature type="region of interest" description="Disordered" evidence="1">
    <location>
        <begin position="103"/>
        <end position="123"/>
    </location>
</feature>
<feature type="compositionally biased region" description="Low complexity" evidence="1">
    <location>
        <begin position="617"/>
        <end position="631"/>
    </location>
</feature>
<dbReference type="GeneID" id="59332942"/>
<name>A0A8H6FKH8_9LECA</name>
<sequence length="764" mass="84504">MAHHQQSNHDRSLAAQGLSSSNGLHSSANQSTSGDDDLTSDDDEAPHFSKMITPTFQNSSFEHSCMASQHLQRSRKESLLTQALLTSPELTSLSDAEAPVLTSDGGMTSPARTTTPSPPPPVINHGGFVSLISSHKMSPAKEPTGDGIQVAQATGADRSQETKVEADLGRRRCISFACGRQTITRKQNDQPPNTQANIGVSPRPTDPPKRPCVLRFACPMKPSHTDLSKSKSGGSSVDKPVPPEAELGVPIPDVSLRERRNSASTAKTSSNKHNCTAPVSAQPRRSQVFNRIDFQKSEATRFHEFAGPFNAEDEWINEQTAYRQKITINDTLRKENAIRKLAEEAEEEALEEEADEELDDYNNGNEFDDEFDDNGRDYSDEASDGGNETDDEEGFADSDDESDGNSDYQFWTPGLTTAATSTGYLEHIRPAAPRAASESSIEFTNDAKRGSTRARKQLGTHESPRMRPGTPELPDDAEFVIGTLDEDRPLEDAYMSCLEERRRSRHKLVPQDIDPSFPTSEPEADNDDDDEENATQVHDEPEWVTGRPDSSGEDHSKFEKNGSPPTKASDSPMPSPKRIHSPPPKKGTMHRSPPPRRLFGQSTHRLRSPPPMHRKLASPPSSRRASISGSPCESHGINMPHLAQRPNLTHTTSLPRTPNPFWDQHRRSRFRGFNSPLVGTSPKSTGPSPMDLHSRGPIDIVQGLETKRQRRKDKFWRQHCRHAGKEKERRCQPGKGAERMRELGLEMADRCKGYGQKAQLVLSI</sequence>
<dbReference type="InterPro" id="IPR018853">
    <property type="entry name" value="DUF2457"/>
</dbReference>
<feature type="compositionally biased region" description="Acidic residues" evidence="1">
    <location>
        <begin position="344"/>
        <end position="372"/>
    </location>
</feature>
<feature type="compositionally biased region" description="Acidic residues" evidence="1">
    <location>
        <begin position="522"/>
        <end position="533"/>
    </location>
</feature>
<feature type="region of interest" description="Disordered" evidence="1">
    <location>
        <begin position="1"/>
        <end position="49"/>
    </location>
</feature>
<accession>A0A8H6FKH8</accession>
<dbReference type="RefSeq" id="XP_037157452.1">
    <property type="nucleotide sequence ID" value="XM_037295451.1"/>
</dbReference>
<feature type="compositionally biased region" description="Polar residues" evidence="1">
    <location>
        <begin position="646"/>
        <end position="656"/>
    </location>
</feature>
<feature type="compositionally biased region" description="Polar residues" evidence="1">
    <location>
        <begin position="184"/>
        <end position="198"/>
    </location>
</feature>
<evidence type="ECO:0000313" key="3">
    <source>
        <dbReference type="Proteomes" id="UP000593566"/>
    </source>
</evidence>
<feature type="compositionally biased region" description="Acidic residues" evidence="1">
    <location>
        <begin position="380"/>
        <end position="404"/>
    </location>
</feature>
<feature type="compositionally biased region" description="Polar residues" evidence="1">
    <location>
        <begin position="262"/>
        <end position="283"/>
    </location>
</feature>
<evidence type="ECO:0000313" key="2">
    <source>
        <dbReference type="EMBL" id="KAF6230195.1"/>
    </source>
</evidence>
<keyword evidence="3" id="KW-1185">Reference proteome</keyword>
<feature type="region of interest" description="Disordered" evidence="1">
    <location>
        <begin position="184"/>
        <end position="211"/>
    </location>
</feature>
<proteinExistence type="predicted"/>
<feature type="compositionally biased region" description="Acidic residues" evidence="1">
    <location>
        <begin position="34"/>
        <end position="44"/>
    </location>
</feature>
<feature type="compositionally biased region" description="Basic and acidic residues" evidence="1">
    <location>
        <begin position="550"/>
        <end position="560"/>
    </location>
</feature>
<dbReference type="Proteomes" id="UP000593566">
    <property type="component" value="Unassembled WGS sequence"/>
</dbReference>
<dbReference type="Pfam" id="PF10446">
    <property type="entry name" value="DUF2457"/>
    <property type="match status" value="1"/>
</dbReference>
<organism evidence="2 3">
    <name type="scientific">Letharia lupina</name>
    <dbReference type="NCBI Taxonomy" id="560253"/>
    <lineage>
        <taxon>Eukaryota</taxon>
        <taxon>Fungi</taxon>
        <taxon>Dikarya</taxon>
        <taxon>Ascomycota</taxon>
        <taxon>Pezizomycotina</taxon>
        <taxon>Lecanoromycetes</taxon>
        <taxon>OSLEUM clade</taxon>
        <taxon>Lecanoromycetidae</taxon>
        <taxon>Lecanorales</taxon>
        <taxon>Lecanorineae</taxon>
        <taxon>Parmeliaceae</taxon>
        <taxon>Letharia</taxon>
    </lineage>
</organism>
<feature type="region of interest" description="Disordered" evidence="1">
    <location>
        <begin position="223"/>
        <end position="283"/>
    </location>
</feature>